<dbReference type="OrthoDB" id="3250324at2759"/>
<evidence type="ECO:0000313" key="1">
    <source>
        <dbReference type="EMBL" id="PBK79134.1"/>
    </source>
</evidence>
<dbReference type="Proteomes" id="UP000217790">
    <property type="component" value="Unassembled WGS sequence"/>
</dbReference>
<sequence>WVAVCDKLKIKITADAAEAVVAAYRESQGQGHKNTPSMASNVEGIPAFSLEAFIDALVAFIAANDQSFNVIESPELRWIFLMLREDLTDANIPCQTQIQSQVMEIWEEHLKQLSREMQVSFLHIVDHLCIALKIGWISLDNASNNDTMLAWLETLLTQRGILFDALMQHIR</sequence>
<proteinExistence type="predicted"/>
<gene>
    <name evidence="1" type="ORF">ARMGADRAFT_951249</name>
</gene>
<dbReference type="InParanoid" id="A0A2H3CCU1"/>
<organism evidence="1 2">
    <name type="scientific">Armillaria gallica</name>
    <name type="common">Bulbous honey fungus</name>
    <name type="synonym">Armillaria bulbosa</name>
    <dbReference type="NCBI Taxonomy" id="47427"/>
    <lineage>
        <taxon>Eukaryota</taxon>
        <taxon>Fungi</taxon>
        <taxon>Dikarya</taxon>
        <taxon>Basidiomycota</taxon>
        <taxon>Agaricomycotina</taxon>
        <taxon>Agaricomycetes</taxon>
        <taxon>Agaricomycetidae</taxon>
        <taxon>Agaricales</taxon>
        <taxon>Marasmiineae</taxon>
        <taxon>Physalacriaceae</taxon>
        <taxon>Armillaria</taxon>
    </lineage>
</organism>
<dbReference type="AlphaFoldDB" id="A0A2H3CCU1"/>
<dbReference type="EMBL" id="KZ293812">
    <property type="protein sequence ID" value="PBK79134.1"/>
    <property type="molecule type" value="Genomic_DNA"/>
</dbReference>
<feature type="non-terminal residue" evidence="1">
    <location>
        <position position="1"/>
    </location>
</feature>
<evidence type="ECO:0000313" key="2">
    <source>
        <dbReference type="Proteomes" id="UP000217790"/>
    </source>
</evidence>
<reference evidence="2" key="1">
    <citation type="journal article" date="2017" name="Nat. Ecol. Evol.">
        <title>Genome expansion and lineage-specific genetic innovations in the forest pathogenic fungi Armillaria.</title>
        <authorList>
            <person name="Sipos G."/>
            <person name="Prasanna A.N."/>
            <person name="Walter M.C."/>
            <person name="O'Connor E."/>
            <person name="Balint B."/>
            <person name="Krizsan K."/>
            <person name="Kiss B."/>
            <person name="Hess J."/>
            <person name="Varga T."/>
            <person name="Slot J."/>
            <person name="Riley R."/>
            <person name="Boka B."/>
            <person name="Rigling D."/>
            <person name="Barry K."/>
            <person name="Lee J."/>
            <person name="Mihaltcheva S."/>
            <person name="LaButti K."/>
            <person name="Lipzen A."/>
            <person name="Waldron R."/>
            <person name="Moloney N.M."/>
            <person name="Sperisen C."/>
            <person name="Kredics L."/>
            <person name="Vagvoelgyi C."/>
            <person name="Patrignani A."/>
            <person name="Fitzpatrick D."/>
            <person name="Nagy I."/>
            <person name="Doyle S."/>
            <person name="Anderson J.B."/>
            <person name="Grigoriev I.V."/>
            <person name="Gueldener U."/>
            <person name="Muensterkoetter M."/>
            <person name="Nagy L.G."/>
        </authorList>
    </citation>
    <scope>NUCLEOTIDE SEQUENCE [LARGE SCALE GENOMIC DNA]</scope>
    <source>
        <strain evidence="2">Ar21-2</strain>
    </source>
</reference>
<accession>A0A2H3CCU1</accession>
<keyword evidence="2" id="KW-1185">Reference proteome</keyword>
<dbReference type="OMA" id="LRWIFLM"/>
<name>A0A2H3CCU1_ARMGA</name>
<protein>
    <submittedName>
        <fullName evidence="1">Uncharacterized protein</fullName>
    </submittedName>
</protein>